<feature type="transmembrane region" description="Helical" evidence="9">
    <location>
        <begin position="48"/>
        <end position="75"/>
    </location>
</feature>
<evidence type="ECO:0000256" key="2">
    <source>
        <dbReference type="ARBA" id="ARBA00009436"/>
    </source>
</evidence>
<keyword evidence="4 9" id="KW-0812">Transmembrane</keyword>
<organism evidence="10 11">
    <name type="scientific">Tegillarca granosa</name>
    <name type="common">Malaysian cockle</name>
    <name type="synonym">Anadara granosa</name>
    <dbReference type="NCBI Taxonomy" id="220873"/>
    <lineage>
        <taxon>Eukaryota</taxon>
        <taxon>Metazoa</taxon>
        <taxon>Spiralia</taxon>
        <taxon>Lophotrochozoa</taxon>
        <taxon>Mollusca</taxon>
        <taxon>Bivalvia</taxon>
        <taxon>Autobranchia</taxon>
        <taxon>Pteriomorphia</taxon>
        <taxon>Arcoida</taxon>
        <taxon>Arcoidea</taxon>
        <taxon>Arcidae</taxon>
        <taxon>Tegillarca</taxon>
    </lineage>
</organism>
<evidence type="ECO:0000256" key="8">
    <source>
        <dbReference type="ARBA" id="ARBA00031072"/>
    </source>
</evidence>
<dbReference type="PANTHER" id="PTHR20994:SF0">
    <property type="entry name" value="ER MEMBRANE PROTEIN COMPLEX SUBUNIT 6"/>
    <property type="match status" value="1"/>
</dbReference>
<evidence type="ECO:0000313" key="10">
    <source>
        <dbReference type="EMBL" id="KAJ8298145.1"/>
    </source>
</evidence>
<comment type="subcellular location">
    <subcellularLocation>
        <location evidence="1">Endoplasmic reticulum membrane</location>
        <topology evidence="1">Multi-pass membrane protein</topology>
    </subcellularLocation>
</comment>
<keyword evidence="11" id="KW-1185">Reference proteome</keyword>
<name>A0ABQ9DZ19_TEGGR</name>
<evidence type="ECO:0000256" key="4">
    <source>
        <dbReference type="ARBA" id="ARBA00022692"/>
    </source>
</evidence>
<dbReference type="EMBL" id="JARBDR010000923">
    <property type="protein sequence ID" value="KAJ8298145.1"/>
    <property type="molecule type" value="Genomic_DNA"/>
</dbReference>
<proteinExistence type="inferred from homology"/>
<dbReference type="PANTHER" id="PTHR20994">
    <property type="entry name" value="ER MEMBRANE PROTEIN COMPLEX SUBUNIT 6"/>
    <property type="match status" value="1"/>
</dbReference>
<dbReference type="Proteomes" id="UP001217089">
    <property type="component" value="Unassembled WGS sequence"/>
</dbReference>
<reference evidence="10 11" key="1">
    <citation type="submission" date="2022-12" db="EMBL/GenBank/DDBJ databases">
        <title>Chromosome-level genome of Tegillarca granosa.</title>
        <authorList>
            <person name="Kim J."/>
        </authorList>
    </citation>
    <scope>NUCLEOTIDE SEQUENCE [LARGE SCALE GENOMIC DNA]</scope>
    <source>
        <strain evidence="10">Teg-2019</strain>
        <tissue evidence="10">Adductor muscle</tissue>
    </source>
</reference>
<keyword evidence="6 9" id="KW-1133">Transmembrane helix</keyword>
<comment type="caution">
    <text evidence="10">The sequence shown here is derived from an EMBL/GenBank/DDBJ whole genome shotgun (WGS) entry which is preliminary data.</text>
</comment>
<evidence type="ECO:0000256" key="5">
    <source>
        <dbReference type="ARBA" id="ARBA00022824"/>
    </source>
</evidence>
<evidence type="ECO:0000256" key="9">
    <source>
        <dbReference type="SAM" id="Phobius"/>
    </source>
</evidence>
<evidence type="ECO:0000313" key="11">
    <source>
        <dbReference type="Proteomes" id="UP001217089"/>
    </source>
</evidence>
<evidence type="ECO:0000256" key="7">
    <source>
        <dbReference type="ARBA" id="ARBA00023136"/>
    </source>
</evidence>
<keyword evidence="7 9" id="KW-0472">Membrane</keyword>
<accession>A0ABQ9DZ19</accession>
<evidence type="ECO:0000256" key="1">
    <source>
        <dbReference type="ARBA" id="ARBA00004477"/>
    </source>
</evidence>
<dbReference type="Pfam" id="PF07019">
    <property type="entry name" value="EMC6"/>
    <property type="match status" value="1"/>
</dbReference>
<evidence type="ECO:0000256" key="3">
    <source>
        <dbReference type="ARBA" id="ARBA00020827"/>
    </source>
</evidence>
<gene>
    <name evidence="10" type="ORF">KUTeg_024676</name>
</gene>
<keyword evidence="5" id="KW-0256">Endoplasmic reticulum</keyword>
<dbReference type="InterPro" id="IPR029008">
    <property type="entry name" value="EMC6-like"/>
</dbReference>
<comment type="similarity">
    <text evidence="2">Belongs to the EMC6 family.</text>
</comment>
<evidence type="ECO:0000256" key="6">
    <source>
        <dbReference type="ARBA" id="ARBA00022989"/>
    </source>
</evidence>
<protein>
    <recommendedName>
        <fullName evidence="3">ER membrane protein complex subunit 6</fullName>
    </recommendedName>
    <alternativeName>
        <fullName evidence="8">Transmembrane protein 93</fullName>
    </alternativeName>
</protein>
<dbReference type="InterPro" id="IPR008504">
    <property type="entry name" value="Emc6"/>
</dbReference>
<sequence>MASGVAVKTKRKGKGADVATTYSELSLRQNASVLEYCRTSMSALSGSAAGILGLTALHGFAFYFITAFLLSLMLYMKAGSSWNNI</sequence>
<feature type="non-terminal residue" evidence="10">
    <location>
        <position position="85"/>
    </location>
</feature>